<comment type="caution">
    <text evidence="2">The sequence shown here is derived from an EMBL/GenBank/DDBJ whole genome shotgun (WGS) entry which is preliminary data.</text>
</comment>
<dbReference type="STRING" id="1423735.FC15_GL000452"/>
<name>A0A0R1W3Q2_9LACO</name>
<keyword evidence="3" id="KW-1185">Reference proteome</keyword>
<sequence>MISKGEDAMTVITDYLATVPTEHRTQATALYDLLRELLPNAKERLSYQMPSFWDRYTLVYFAAAQHHLGFYPTPQPIVAFEDELQAYHTSKGAIQFPYDQPLPKELITKIVQFQKARYQIK</sequence>
<dbReference type="Pfam" id="PF08818">
    <property type="entry name" value="DUF1801"/>
    <property type="match status" value="1"/>
</dbReference>
<evidence type="ECO:0000259" key="1">
    <source>
        <dbReference type="Pfam" id="PF08818"/>
    </source>
</evidence>
<evidence type="ECO:0000313" key="3">
    <source>
        <dbReference type="Proteomes" id="UP000051315"/>
    </source>
</evidence>
<dbReference type="SUPFAM" id="SSF159888">
    <property type="entry name" value="YdhG-like"/>
    <property type="match status" value="1"/>
</dbReference>
<dbReference type="EMBL" id="AZFX01000015">
    <property type="protein sequence ID" value="KRM12465.1"/>
    <property type="molecule type" value="Genomic_DNA"/>
</dbReference>
<organism evidence="2 3">
    <name type="scientific">Lapidilactobacillus concavus DSM 17758</name>
    <dbReference type="NCBI Taxonomy" id="1423735"/>
    <lineage>
        <taxon>Bacteria</taxon>
        <taxon>Bacillati</taxon>
        <taxon>Bacillota</taxon>
        <taxon>Bacilli</taxon>
        <taxon>Lactobacillales</taxon>
        <taxon>Lactobacillaceae</taxon>
        <taxon>Lapidilactobacillus</taxon>
    </lineage>
</organism>
<accession>A0A0R1W3Q2</accession>
<gene>
    <name evidence="2" type="ORF">FC15_GL000452</name>
</gene>
<dbReference type="InterPro" id="IPR014922">
    <property type="entry name" value="YdhG-like"/>
</dbReference>
<dbReference type="Gene3D" id="3.90.1150.200">
    <property type="match status" value="1"/>
</dbReference>
<evidence type="ECO:0000313" key="2">
    <source>
        <dbReference type="EMBL" id="KRM12465.1"/>
    </source>
</evidence>
<dbReference type="Proteomes" id="UP000051315">
    <property type="component" value="Unassembled WGS sequence"/>
</dbReference>
<protein>
    <recommendedName>
        <fullName evidence="1">YdhG-like domain-containing protein</fullName>
    </recommendedName>
</protein>
<dbReference type="PATRIC" id="fig|1423735.3.peg.466"/>
<proteinExistence type="predicted"/>
<dbReference type="AlphaFoldDB" id="A0A0R1W3Q2"/>
<feature type="domain" description="YdhG-like" evidence="1">
    <location>
        <begin position="24"/>
        <end position="113"/>
    </location>
</feature>
<reference evidence="2 3" key="1">
    <citation type="journal article" date="2015" name="Genome Announc.">
        <title>Expanding the biotechnology potential of lactobacilli through comparative genomics of 213 strains and associated genera.</title>
        <authorList>
            <person name="Sun Z."/>
            <person name="Harris H.M."/>
            <person name="McCann A."/>
            <person name="Guo C."/>
            <person name="Argimon S."/>
            <person name="Zhang W."/>
            <person name="Yang X."/>
            <person name="Jeffery I.B."/>
            <person name="Cooney J.C."/>
            <person name="Kagawa T.F."/>
            <person name="Liu W."/>
            <person name="Song Y."/>
            <person name="Salvetti E."/>
            <person name="Wrobel A."/>
            <person name="Rasinkangas P."/>
            <person name="Parkhill J."/>
            <person name="Rea M.C."/>
            <person name="O'Sullivan O."/>
            <person name="Ritari J."/>
            <person name="Douillard F.P."/>
            <person name="Paul Ross R."/>
            <person name="Yang R."/>
            <person name="Briner A.E."/>
            <person name="Felis G.E."/>
            <person name="de Vos W.M."/>
            <person name="Barrangou R."/>
            <person name="Klaenhammer T.R."/>
            <person name="Caufield P.W."/>
            <person name="Cui Y."/>
            <person name="Zhang H."/>
            <person name="O'Toole P.W."/>
        </authorList>
    </citation>
    <scope>NUCLEOTIDE SEQUENCE [LARGE SCALE GENOMIC DNA]</scope>
    <source>
        <strain evidence="2 3">DSM 17758</strain>
    </source>
</reference>